<dbReference type="OrthoDB" id="1920326at2759"/>
<dbReference type="Proteomes" id="UP000310189">
    <property type="component" value="Unassembled WGS sequence"/>
</dbReference>
<sequence>MNIIRRLSNERIIDLTGGFTGIESEKDKEIEREETNTSNYRKQALQRNVTPIKRTSTPAKPISASSSLPLYSYTRPPCFSSKGLKAPALAYTRSVEEANDLISLLNGHVGFDMEWKVDFRKNAKQRRTAIVQICDDKLIIIVHLHHMSSLPHELVTLLTDKERYKFGVNIGNDGRKFFNDYKVQLHGLLELTYLAKSVHSEDLGSDRRLISLDRLAEYLLKHRLDKGNERVGNWEAVLDWKQIEYAANDVYAGYQMYARLIEQQEQAKHAEKTHDSQHDHSAFLVDKDYAASAALKEIPNGAKASAIAKASQAPQSPTSTADTPQTPDTTAKSISERVVYDRTHKSILREEKHLRALQPRHHRAMKTYYEEGKTLDQTRRQLRPEKPLAKITVLSYISEALLLSKEGYSDAMLSKIQNDIRYCDEKTRKTWYEDYGCFLE</sequence>
<feature type="domain" description="3'-5' exonuclease" evidence="4">
    <location>
        <begin position="92"/>
        <end position="265"/>
    </location>
</feature>
<keyword evidence="2" id="KW-0378">Hydrolase</keyword>
<gene>
    <name evidence="5" type="ORF">E3P99_02883</name>
</gene>
<evidence type="ECO:0000256" key="2">
    <source>
        <dbReference type="ARBA" id="ARBA00022801"/>
    </source>
</evidence>
<reference evidence="5 6" key="1">
    <citation type="submission" date="2019-03" db="EMBL/GenBank/DDBJ databases">
        <title>Sequencing 23 genomes of Wallemia ichthyophaga.</title>
        <authorList>
            <person name="Gostincar C."/>
        </authorList>
    </citation>
    <scope>NUCLEOTIDE SEQUENCE [LARGE SCALE GENOMIC DNA]</scope>
    <source>
        <strain evidence="5 6">EXF-5753</strain>
    </source>
</reference>
<dbReference type="InterPro" id="IPR012337">
    <property type="entry name" value="RNaseH-like_sf"/>
</dbReference>
<feature type="region of interest" description="Disordered" evidence="3">
    <location>
        <begin position="306"/>
        <end position="336"/>
    </location>
</feature>
<evidence type="ECO:0000256" key="3">
    <source>
        <dbReference type="SAM" id="MobiDB-lite"/>
    </source>
</evidence>
<accession>A0A4T0FME3</accession>
<dbReference type="GO" id="GO:0005737">
    <property type="term" value="C:cytoplasm"/>
    <property type="evidence" value="ECO:0007669"/>
    <property type="project" value="TreeGrafter"/>
</dbReference>
<dbReference type="PANTHER" id="PTHR13620:SF104">
    <property type="entry name" value="EXONUCLEASE 3'-5' DOMAIN-CONTAINING PROTEIN 2"/>
    <property type="match status" value="1"/>
</dbReference>
<dbReference type="Pfam" id="PF01612">
    <property type="entry name" value="DNA_pol_A_exo1"/>
    <property type="match status" value="1"/>
</dbReference>
<evidence type="ECO:0000313" key="6">
    <source>
        <dbReference type="Proteomes" id="UP000310189"/>
    </source>
</evidence>
<dbReference type="InterPro" id="IPR036397">
    <property type="entry name" value="RNaseH_sf"/>
</dbReference>
<dbReference type="Gene3D" id="3.30.420.10">
    <property type="entry name" value="Ribonuclease H-like superfamily/Ribonuclease H"/>
    <property type="match status" value="1"/>
</dbReference>
<dbReference type="InterPro" id="IPR002562">
    <property type="entry name" value="3'-5'_exonuclease_dom"/>
</dbReference>
<dbReference type="CDD" id="cd06141">
    <property type="entry name" value="WRN_exo"/>
    <property type="match status" value="1"/>
</dbReference>
<dbReference type="GO" id="GO:0006139">
    <property type="term" value="P:nucleobase-containing compound metabolic process"/>
    <property type="evidence" value="ECO:0007669"/>
    <property type="project" value="InterPro"/>
</dbReference>
<comment type="caution">
    <text evidence="5">The sequence shown here is derived from an EMBL/GenBank/DDBJ whole genome shotgun (WGS) entry which is preliminary data.</text>
</comment>
<dbReference type="InterPro" id="IPR051132">
    <property type="entry name" value="3-5_Exonuclease_domain"/>
</dbReference>
<dbReference type="GO" id="GO:0008408">
    <property type="term" value="F:3'-5' exonuclease activity"/>
    <property type="evidence" value="ECO:0007669"/>
    <property type="project" value="InterPro"/>
</dbReference>
<dbReference type="GO" id="GO:0003676">
    <property type="term" value="F:nucleic acid binding"/>
    <property type="evidence" value="ECO:0007669"/>
    <property type="project" value="InterPro"/>
</dbReference>
<protein>
    <recommendedName>
        <fullName evidence="4">3'-5' exonuclease domain-containing protein</fullName>
    </recommendedName>
</protein>
<feature type="compositionally biased region" description="Low complexity" evidence="3">
    <location>
        <begin position="306"/>
        <end position="330"/>
    </location>
</feature>
<dbReference type="AlphaFoldDB" id="A0A4T0FME3"/>
<dbReference type="GO" id="GO:0005634">
    <property type="term" value="C:nucleus"/>
    <property type="evidence" value="ECO:0007669"/>
    <property type="project" value="TreeGrafter"/>
</dbReference>
<proteinExistence type="predicted"/>
<evidence type="ECO:0000256" key="1">
    <source>
        <dbReference type="ARBA" id="ARBA00022722"/>
    </source>
</evidence>
<keyword evidence="6" id="KW-1185">Reference proteome</keyword>
<organism evidence="5 6">
    <name type="scientific">Wallemia hederae</name>
    <dbReference type="NCBI Taxonomy" id="1540922"/>
    <lineage>
        <taxon>Eukaryota</taxon>
        <taxon>Fungi</taxon>
        <taxon>Dikarya</taxon>
        <taxon>Basidiomycota</taxon>
        <taxon>Wallemiomycotina</taxon>
        <taxon>Wallemiomycetes</taxon>
        <taxon>Wallemiales</taxon>
        <taxon>Wallemiaceae</taxon>
        <taxon>Wallemia</taxon>
    </lineage>
</organism>
<name>A0A4T0FME3_9BASI</name>
<keyword evidence="1" id="KW-0540">Nuclease</keyword>
<dbReference type="EMBL" id="SPNW01000045">
    <property type="protein sequence ID" value="TIA87946.1"/>
    <property type="molecule type" value="Genomic_DNA"/>
</dbReference>
<dbReference type="SUPFAM" id="SSF53098">
    <property type="entry name" value="Ribonuclease H-like"/>
    <property type="match status" value="1"/>
</dbReference>
<dbReference type="SMART" id="SM00474">
    <property type="entry name" value="35EXOc"/>
    <property type="match status" value="1"/>
</dbReference>
<evidence type="ECO:0000259" key="4">
    <source>
        <dbReference type="SMART" id="SM00474"/>
    </source>
</evidence>
<dbReference type="PANTHER" id="PTHR13620">
    <property type="entry name" value="3-5 EXONUCLEASE"/>
    <property type="match status" value="1"/>
</dbReference>
<evidence type="ECO:0000313" key="5">
    <source>
        <dbReference type="EMBL" id="TIA87946.1"/>
    </source>
</evidence>